<reference evidence="9" key="1">
    <citation type="submission" date="2016-04" db="EMBL/GenBank/DDBJ databases">
        <authorList>
            <person name="Evans L.H."/>
            <person name="Alamgir A."/>
            <person name="Owens N."/>
            <person name="Weber N.D."/>
            <person name="Virtaneva K."/>
            <person name="Barbian K."/>
            <person name="Babar A."/>
            <person name="Rosenke K."/>
        </authorList>
    </citation>
    <scope>NUCLEOTIDE SEQUENCE [LARGE SCALE GENOMIC DNA]</scope>
    <source>
        <strain evidence="9">CBS 101.48</strain>
    </source>
</reference>
<dbReference type="PANTHER" id="PTHR46426:SF1">
    <property type="entry name" value="PROTEIN DISULFIDE-ISOMERASE TMX3"/>
    <property type="match status" value="1"/>
</dbReference>
<evidence type="ECO:0000256" key="4">
    <source>
        <dbReference type="ARBA" id="ARBA00023136"/>
    </source>
</evidence>
<dbReference type="OrthoDB" id="427280at2759"/>
<feature type="chain" id="PRO_5007843984" description="Thioredoxin domain-containing protein" evidence="7">
    <location>
        <begin position="22"/>
        <end position="620"/>
    </location>
</feature>
<evidence type="ECO:0000313" key="10">
    <source>
        <dbReference type="Proteomes" id="UP000078561"/>
    </source>
</evidence>
<evidence type="ECO:0000256" key="1">
    <source>
        <dbReference type="ARBA" id="ARBA00004389"/>
    </source>
</evidence>
<dbReference type="InterPro" id="IPR017937">
    <property type="entry name" value="Thioredoxin_CS"/>
</dbReference>
<dbReference type="CDD" id="cd02961">
    <property type="entry name" value="PDI_a_family"/>
    <property type="match status" value="2"/>
</dbReference>
<dbReference type="PANTHER" id="PTHR46426">
    <property type="entry name" value="PROTEIN DISULFIDE-ISOMERASE TMX3"/>
    <property type="match status" value="1"/>
</dbReference>
<dbReference type="GO" id="GO:0005789">
    <property type="term" value="C:endoplasmic reticulum membrane"/>
    <property type="evidence" value="ECO:0007669"/>
    <property type="project" value="UniProtKB-SubCell"/>
</dbReference>
<keyword evidence="4" id="KW-0472">Membrane</keyword>
<name>A0A163KTW8_ABSGL</name>
<evidence type="ECO:0000256" key="7">
    <source>
        <dbReference type="SAM" id="SignalP"/>
    </source>
</evidence>
<gene>
    <name evidence="9" type="primary">ABSGL_03888.1 scaffold 4679</name>
</gene>
<organism evidence="9">
    <name type="scientific">Absidia glauca</name>
    <name type="common">Pin mould</name>
    <dbReference type="NCBI Taxonomy" id="4829"/>
    <lineage>
        <taxon>Eukaryota</taxon>
        <taxon>Fungi</taxon>
        <taxon>Fungi incertae sedis</taxon>
        <taxon>Mucoromycota</taxon>
        <taxon>Mucoromycotina</taxon>
        <taxon>Mucoromycetes</taxon>
        <taxon>Mucorales</taxon>
        <taxon>Cunninghamellaceae</taxon>
        <taxon>Absidia</taxon>
    </lineage>
</organism>
<sequence length="620" mass="69961">MIPLIPICFFVIFCAFKLGHAQSIAMDKVAFESLTQSGFWFVEHFSPYCRFCIDFELAEEESVLAQTHDIHFGTIDCSIHGDFCNEHGITGYPTMNLYVNGTFAQSYIGARSKVAIKSYLLHQHAKRTASTTTRGGNSSGNGTLVKRPNPNGRSIALNGRLLKQAIDQLDRPYFVKFYAPWCPHCQRLAPLWTRLAMELKNQVDVAEVNCDTHMDVCHRYNIKALPTLKLFRNRQVHLFEGASPTLSSMMAFVKKATRQGITAITNLDLEQLLDPYKTVVVYLHKDDTDAGADAMQGIEKRHGDDHLLFHQSTDTSIMQRYGLTRNELPLVMMVKDGSHSVYPGTPSLDGSTMEDLAEWIQARKTPLLSHLTSTNAHHLLKGRRMVVLAVFDNDDQASLAHFRQLAQQGAMDGPNATFFAHMDQRTFGGITLKNQVVQKRNLPAIFIVDGTSKQHFEKDLSQNKLDLQKPATILQTVDAILSGKLSVVQEQSDYRYQACLFMPLGFIIVGILAYKDRCSFFPFPNMTSDWNQTPLPHIANPVIYSAHFDASSSDEDVEPFISNYTIQIRNRKTRRFKRPNQSLPTGIPTETMKPLSQGRDFYDESIQNVQDKIASLKLEL</sequence>
<dbReference type="OMA" id="RQFRSHE"/>
<accession>A0A163KTW8</accession>
<comment type="function">
    <text evidence="5">Probable disulfide isomerase, which participates in the folding of proteins containing disulfide bonds. May act as a dithiol oxidase. Acts as a regulator of endoplasmic reticulum-mitochondria contact sites via its ability to regulate redox signals.</text>
</comment>
<dbReference type="Gene3D" id="3.40.30.10">
    <property type="entry name" value="Glutaredoxin"/>
    <property type="match status" value="4"/>
</dbReference>
<feature type="compositionally biased region" description="Low complexity" evidence="6">
    <location>
        <begin position="128"/>
        <end position="143"/>
    </location>
</feature>
<dbReference type="Pfam" id="PF13848">
    <property type="entry name" value="Thioredoxin_6"/>
    <property type="match status" value="1"/>
</dbReference>
<dbReference type="PRINTS" id="PR00421">
    <property type="entry name" value="THIOREDOXIN"/>
</dbReference>
<feature type="signal peptide" evidence="7">
    <location>
        <begin position="1"/>
        <end position="21"/>
    </location>
</feature>
<evidence type="ECO:0000313" key="9">
    <source>
        <dbReference type="EMBL" id="SAL98359.1"/>
    </source>
</evidence>
<dbReference type="PROSITE" id="PS00194">
    <property type="entry name" value="THIOREDOXIN_1"/>
    <property type="match status" value="1"/>
</dbReference>
<feature type="domain" description="Thioredoxin" evidence="8">
    <location>
        <begin position="143"/>
        <end position="258"/>
    </location>
</feature>
<keyword evidence="7" id="KW-0732">Signal</keyword>
<feature type="region of interest" description="Disordered" evidence="6">
    <location>
        <begin position="128"/>
        <end position="149"/>
    </location>
</feature>
<dbReference type="FunCoup" id="A0A163KTW8">
    <property type="interactions" value="371"/>
</dbReference>
<dbReference type="InterPro" id="IPR036249">
    <property type="entry name" value="Thioredoxin-like_sf"/>
</dbReference>
<dbReference type="Pfam" id="PF00085">
    <property type="entry name" value="Thioredoxin"/>
    <property type="match status" value="2"/>
</dbReference>
<dbReference type="InterPro" id="IPR052250">
    <property type="entry name" value="PDI_TMX3"/>
</dbReference>
<evidence type="ECO:0000256" key="3">
    <source>
        <dbReference type="ARBA" id="ARBA00022989"/>
    </source>
</evidence>
<dbReference type="STRING" id="4829.A0A163KTW8"/>
<dbReference type="SUPFAM" id="SSF52833">
    <property type="entry name" value="Thioredoxin-like"/>
    <property type="match status" value="3"/>
</dbReference>
<dbReference type="PROSITE" id="PS51352">
    <property type="entry name" value="THIOREDOXIN_2"/>
    <property type="match status" value="1"/>
</dbReference>
<dbReference type="Proteomes" id="UP000078561">
    <property type="component" value="Unassembled WGS sequence"/>
</dbReference>
<dbReference type="CDD" id="cd02981">
    <property type="entry name" value="PDI_b_family"/>
    <property type="match status" value="1"/>
</dbReference>
<keyword evidence="2" id="KW-0812">Transmembrane</keyword>
<evidence type="ECO:0000256" key="6">
    <source>
        <dbReference type="SAM" id="MobiDB-lite"/>
    </source>
</evidence>
<dbReference type="InterPro" id="IPR013766">
    <property type="entry name" value="Thioredoxin_domain"/>
</dbReference>
<dbReference type="AlphaFoldDB" id="A0A163KTW8"/>
<evidence type="ECO:0000259" key="8">
    <source>
        <dbReference type="PROSITE" id="PS51352"/>
    </source>
</evidence>
<keyword evidence="10" id="KW-1185">Reference proteome</keyword>
<dbReference type="InParanoid" id="A0A163KTW8"/>
<comment type="subcellular location">
    <subcellularLocation>
        <location evidence="1">Endoplasmic reticulum membrane</location>
        <topology evidence="1">Single-pass membrane protein</topology>
    </subcellularLocation>
</comment>
<evidence type="ECO:0000256" key="5">
    <source>
        <dbReference type="ARBA" id="ARBA00045246"/>
    </source>
</evidence>
<protein>
    <recommendedName>
        <fullName evidence="8">Thioredoxin domain-containing protein</fullName>
    </recommendedName>
</protein>
<dbReference type="EMBL" id="LT552064">
    <property type="protein sequence ID" value="SAL98359.1"/>
    <property type="molecule type" value="Genomic_DNA"/>
</dbReference>
<keyword evidence="3" id="KW-1133">Transmembrane helix</keyword>
<proteinExistence type="predicted"/>
<evidence type="ECO:0000256" key="2">
    <source>
        <dbReference type="ARBA" id="ARBA00022692"/>
    </source>
</evidence>